<dbReference type="RefSeq" id="WP_179511747.1">
    <property type="nucleotide sequence ID" value="NZ_JANFAU010000002.1"/>
</dbReference>
<reference evidence="3" key="1">
    <citation type="submission" date="2022-06" db="EMBL/GenBank/DDBJ databases">
        <title>Sphingomonas sp. nov. isolated from rhizosphere soil of tomato.</title>
        <authorList>
            <person name="Dong H."/>
            <person name="Gao R."/>
        </authorList>
    </citation>
    <scope>NUCLEOTIDE SEQUENCE</scope>
    <source>
        <strain evidence="3">MMSM24</strain>
    </source>
</reference>
<dbReference type="AlphaFoldDB" id="A0AA41Z7V2"/>
<name>A0AA41Z7V2_9SPHN</name>
<dbReference type="GO" id="GO:0035438">
    <property type="term" value="F:cyclic-di-GMP binding"/>
    <property type="evidence" value="ECO:0007669"/>
    <property type="project" value="InterPro"/>
</dbReference>
<dbReference type="Pfam" id="PF07238">
    <property type="entry name" value="PilZ"/>
    <property type="match status" value="1"/>
</dbReference>
<accession>A0AA41Z7V2</accession>
<gene>
    <name evidence="3" type="ORF">NEE01_06655</name>
</gene>
<evidence type="ECO:0000313" key="3">
    <source>
        <dbReference type="EMBL" id="MCW6534464.1"/>
    </source>
</evidence>
<dbReference type="InterPro" id="IPR009875">
    <property type="entry name" value="PilZ_domain"/>
</dbReference>
<dbReference type="EMBL" id="JANFAV010000003">
    <property type="protein sequence ID" value="MCW6534464.1"/>
    <property type="molecule type" value="Genomic_DNA"/>
</dbReference>
<protein>
    <submittedName>
        <fullName evidence="3">PilZ domain-containing protein</fullName>
    </submittedName>
</protein>
<dbReference type="SUPFAM" id="SSF141371">
    <property type="entry name" value="PilZ domain-like"/>
    <property type="match status" value="1"/>
</dbReference>
<organism evidence="3 4">
    <name type="scientific">Sphingomonas lycopersici</name>
    <dbReference type="NCBI Taxonomy" id="2951807"/>
    <lineage>
        <taxon>Bacteria</taxon>
        <taxon>Pseudomonadati</taxon>
        <taxon>Pseudomonadota</taxon>
        <taxon>Alphaproteobacteria</taxon>
        <taxon>Sphingomonadales</taxon>
        <taxon>Sphingomonadaceae</taxon>
        <taxon>Sphingomonas</taxon>
    </lineage>
</organism>
<evidence type="ECO:0000256" key="1">
    <source>
        <dbReference type="SAM" id="MobiDB-lite"/>
    </source>
</evidence>
<evidence type="ECO:0000259" key="2">
    <source>
        <dbReference type="Pfam" id="PF07238"/>
    </source>
</evidence>
<evidence type="ECO:0000313" key="4">
    <source>
        <dbReference type="Proteomes" id="UP001165565"/>
    </source>
</evidence>
<comment type="caution">
    <text evidence="3">The sequence shown here is derived from an EMBL/GenBank/DDBJ whole genome shotgun (WGS) entry which is preliminary data.</text>
</comment>
<feature type="region of interest" description="Disordered" evidence="1">
    <location>
        <begin position="1"/>
        <end position="28"/>
    </location>
</feature>
<keyword evidence="4" id="KW-1185">Reference proteome</keyword>
<dbReference type="Proteomes" id="UP001165565">
    <property type="component" value="Unassembled WGS sequence"/>
</dbReference>
<feature type="domain" description="PilZ" evidence="2">
    <location>
        <begin position="13"/>
        <end position="100"/>
    </location>
</feature>
<proteinExistence type="predicted"/>
<sequence>MFAAEFEPLFSDNRRRDPRAPVSFDSAAEEPGGLARTLCKVIDLSRHGARLSTYSALRRGMAIWLTLPGIGPVGADVMWADDFAAGCRFHAPLDPDVFEALTGRGGHIAAH</sequence>